<dbReference type="InterPro" id="IPR036591">
    <property type="entry name" value="YggU-like_sf"/>
</dbReference>
<dbReference type="InterPro" id="IPR003746">
    <property type="entry name" value="DUF167"/>
</dbReference>
<protein>
    <recommendedName>
        <fullName evidence="2">UPF0235 protein HMPREF9440_00008</fullName>
    </recommendedName>
</protein>
<dbReference type="RefSeq" id="WP_008540292.1">
    <property type="nucleotide sequence ID" value="NZ_JH604836.1"/>
</dbReference>
<reference evidence="3 4" key="1">
    <citation type="submission" date="2011-11" db="EMBL/GenBank/DDBJ databases">
        <authorList>
            <person name="Weinstock G."/>
            <person name="Sodergren E."/>
            <person name="Clifton S."/>
            <person name="Fulton L."/>
            <person name="Fulton B."/>
            <person name="Courtney L."/>
            <person name="Fronick C."/>
            <person name="Harrison M."/>
            <person name="Strong C."/>
            <person name="Farmer C."/>
            <person name="Delahaunty K."/>
            <person name="Markovic C."/>
            <person name="Hall O."/>
            <person name="Minx P."/>
            <person name="Tomlinson C."/>
            <person name="Mitreva M."/>
            <person name="Hou S."/>
            <person name="Chen J."/>
            <person name="Wollam A."/>
            <person name="Pepin K.H."/>
            <person name="Johnson M."/>
            <person name="Bhonagiri V."/>
            <person name="Zhang X."/>
            <person name="Suruliraj S."/>
            <person name="Warren W."/>
            <person name="Chinwalla A."/>
            <person name="Mardis E.R."/>
            <person name="Wilson R.K."/>
        </authorList>
    </citation>
    <scope>NUCLEOTIDE SEQUENCE [LARGE SCALE GENOMIC DNA]</scope>
    <source>
        <strain evidence="3 4">YIT 11816</strain>
    </source>
</reference>
<comment type="caution">
    <text evidence="3">The sequence shown here is derived from an EMBL/GenBank/DDBJ whole genome shotgun (WGS) entry which is preliminary data.</text>
</comment>
<dbReference type="Pfam" id="PF02594">
    <property type="entry name" value="DUF167"/>
    <property type="match status" value="1"/>
</dbReference>
<dbReference type="SMART" id="SM01152">
    <property type="entry name" value="DUF167"/>
    <property type="match status" value="1"/>
</dbReference>
<evidence type="ECO:0000256" key="2">
    <source>
        <dbReference type="HAMAP-Rule" id="MF_00634"/>
    </source>
</evidence>
<dbReference type="Proteomes" id="UP000004956">
    <property type="component" value="Unassembled WGS sequence"/>
</dbReference>
<dbReference type="OrthoDB" id="9800587at2"/>
<evidence type="ECO:0000313" key="3">
    <source>
        <dbReference type="EMBL" id="EHY32546.1"/>
    </source>
</evidence>
<evidence type="ECO:0000313" key="4">
    <source>
        <dbReference type="Proteomes" id="UP000004956"/>
    </source>
</evidence>
<dbReference type="PANTHER" id="PTHR13420:SF7">
    <property type="entry name" value="UPF0235 PROTEIN C15ORF40"/>
    <property type="match status" value="1"/>
</dbReference>
<proteinExistence type="inferred from homology"/>
<organism evidence="3 4">
    <name type="scientific">Sutterella parvirubra YIT 11816</name>
    <dbReference type="NCBI Taxonomy" id="762967"/>
    <lineage>
        <taxon>Bacteria</taxon>
        <taxon>Pseudomonadati</taxon>
        <taxon>Pseudomonadota</taxon>
        <taxon>Betaproteobacteria</taxon>
        <taxon>Burkholderiales</taxon>
        <taxon>Sutterellaceae</taxon>
        <taxon>Sutterella</taxon>
    </lineage>
</organism>
<name>H3KBB3_9BURK</name>
<accession>H3KBB3</accession>
<dbReference type="PATRIC" id="fig|762967.3.peg.5"/>
<sequence>MSSVELFSAADRWCVASKAGVTVALHVQPGAKRSRVVGEHGERLKVALQAPPVDGKANQALVKFLAGVAGVPKSAVELIAGETSREKRLEIRGVERAGLLAALAEAQNA</sequence>
<comment type="similarity">
    <text evidence="1 2">Belongs to the UPF0235 family.</text>
</comment>
<dbReference type="EMBL" id="AFBQ01000002">
    <property type="protein sequence ID" value="EHY32546.1"/>
    <property type="molecule type" value="Genomic_DNA"/>
</dbReference>
<dbReference type="PANTHER" id="PTHR13420">
    <property type="entry name" value="UPF0235 PROTEIN C15ORF40"/>
    <property type="match status" value="1"/>
</dbReference>
<dbReference type="HAMAP" id="MF_00634">
    <property type="entry name" value="UPF0235"/>
    <property type="match status" value="1"/>
</dbReference>
<dbReference type="Gene3D" id="3.30.1200.10">
    <property type="entry name" value="YggU-like"/>
    <property type="match status" value="1"/>
</dbReference>
<dbReference type="AlphaFoldDB" id="H3KBB3"/>
<dbReference type="SUPFAM" id="SSF69786">
    <property type="entry name" value="YggU-like"/>
    <property type="match status" value="1"/>
</dbReference>
<dbReference type="HOGENOM" id="CLU_130694_6_0_4"/>
<dbReference type="GO" id="GO:0005737">
    <property type="term" value="C:cytoplasm"/>
    <property type="evidence" value="ECO:0007669"/>
    <property type="project" value="TreeGrafter"/>
</dbReference>
<evidence type="ECO:0000256" key="1">
    <source>
        <dbReference type="ARBA" id="ARBA00010364"/>
    </source>
</evidence>
<gene>
    <name evidence="3" type="ORF">HMPREF9440_00008</name>
</gene>
<keyword evidence="4" id="KW-1185">Reference proteome</keyword>
<dbReference type="NCBIfam" id="TIGR00251">
    <property type="entry name" value="DUF167 family protein"/>
    <property type="match status" value="1"/>
</dbReference>